<dbReference type="InterPro" id="IPR002173">
    <property type="entry name" value="Carboh/pur_kinase_PfkB_CS"/>
</dbReference>
<keyword evidence="2" id="KW-0808">Transferase</keyword>
<evidence type="ECO:0000313" key="7">
    <source>
        <dbReference type="EMBL" id="RRH76887.1"/>
    </source>
</evidence>
<dbReference type="Proteomes" id="UP000282125">
    <property type="component" value="Unassembled WGS sequence"/>
</dbReference>
<dbReference type="Gene3D" id="3.40.1190.20">
    <property type="match status" value="1"/>
</dbReference>
<dbReference type="RefSeq" id="WP_124963832.1">
    <property type="nucleotide sequence ID" value="NZ_RRAZ01000005.1"/>
</dbReference>
<evidence type="ECO:0000256" key="1">
    <source>
        <dbReference type="ARBA" id="ARBA00010688"/>
    </source>
</evidence>
<evidence type="ECO:0000256" key="4">
    <source>
        <dbReference type="ARBA" id="ARBA00022777"/>
    </source>
</evidence>
<protein>
    <submittedName>
        <fullName evidence="7">Carbohydrate kinase</fullName>
    </submittedName>
</protein>
<keyword evidence="8" id="KW-1185">Reference proteome</keyword>
<dbReference type="SUPFAM" id="SSF53613">
    <property type="entry name" value="Ribokinase-like"/>
    <property type="match status" value="1"/>
</dbReference>
<dbReference type="InterPro" id="IPR011611">
    <property type="entry name" value="PfkB_dom"/>
</dbReference>
<dbReference type="PANTHER" id="PTHR43085:SF1">
    <property type="entry name" value="PSEUDOURIDINE KINASE-RELATED"/>
    <property type="match status" value="1"/>
</dbReference>
<dbReference type="InterPro" id="IPR050306">
    <property type="entry name" value="PfkB_Carbo_kinase"/>
</dbReference>
<sequence>MILCCGEVLIDLVPRPGDHEGALLPLPGGGPFNTAIALARLGLETAFFCPVSTDGFGAKIAARLVAEGVQSQGPRTPAPTPLAVVTLDPEGRADYAFHIEATALHAFTPDAPQVDALAQGPADIAVFGGISLGLEPCGTGFEALFRRQKAAGAVIVIDPNIRPAVIAPGDIPRARLARMIPQADILKLSEEDLAWLSAEPEAQLRHWLCAGVSLICLTLGAGGVRILTPQQDFHLPALPVTPVDTIGAGDSFTAGLLSLLWDAGLRSPEALRDLSEDRLRAAADFAQRVAARTCSRAGADPPQRHEVD</sequence>
<reference evidence="7 8" key="1">
    <citation type="submission" date="2018-11" db="EMBL/GenBank/DDBJ databases">
        <title>Gemmobacter sp. nov., YIM 102744-1 draft genome.</title>
        <authorList>
            <person name="Li G."/>
            <person name="Jiang Y."/>
        </authorList>
    </citation>
    <scope>NUCLEOTIDE SEQUENCE [LARGE SCALE GENOMIC DNA]</scope>
    <source>
        <strain evidence="7 8">YIM 102744-1</strain>
    </source>
</reference>
<gene>
    <name evidence="7" type="ORF">EG244_04570</name>
</gene>
<dbReference type="PANTHER" id="PTHR43085">
    <property type="entry name" value="HEXOKINASE FAMILY MEMBER"/>
    <property type="match status" value="1"/>
</dbReference>
<keyword evidence="3" id="KW-0547">Nucleotide-binding</keyword>
<dbReference type="InterPro" id="IPR029056">
    <property type="entry name" value="Ribokinase-like"/>
</dbReference>
<dbReference type="GO" id="GO:0016301">
    <property type="term" value="F:kinase activity"/>
    <property type="evidence" value="ECO:0007669"/>
    <property type="project" value="UniProtKB-KW"/>
</dbReference>
<dbReference type="PROSITE" id="PS00584">
    <property type="entry name" value="PFKB_KINASES_2"/>
    <property type="match status" value="1"/>
</dbReference>
<evidence type="ECO:0000313" key="8">
    <source>
        <dbReference type="Proteomes" id="UP000282125"/>
    </source>
</evidence>
<evidence type="ECO:0000256" key="2">
    <source>
        <dbReference type="ARBA" id="ARBA00022679"/>
    </source>
</evidence>
<name>A0A3P3DRL9_9RHOB</name>
<evidence type="ECO:0000256" key="3">
    <source>
        <dbReference type="ARBA" id="ARBA00022741"/>
    </source>
</evidence>
<dbReference type="GO" id="GO:0005524">
    <property type="term" value="F:ATP binding"/>
    <property type="evidence" value="ECO:0007669"/>
    <property type="project" value="UniProtKB-KW"/>
</dbReference>
<dbReference type="Pfam" id="PF00294">
    <property type="entry name" value="PfkB"/>
    <property type="match status" value="1"/>
</dbReference>
<feature type="domain" description="Carbohydrate kinase PfkB" evidence="6">
    <location>
        <begin position="2"/>
        <end position="302"/>
    </location>
</feature>
<dbReference type="AlphaFoldDB" id="A0A3P3DRL9"/>
<evidence type="ECO:0000259" key="6">
    <source>
        <dbReference type="Pfam" id="PF00294"/>
    </source>
</evidence>
<comment type="similarity">
    <text evidence="1">Belongs to the carbohydrate kinase PfkB family.</text>
</comment>
<dbReference type="OrthoDB" id="9795789at2"/>
<proteinExistence type="inferred from homology"/>
<keyword evidence="5" id="KW-0067">ATP-binding</keyword>
<dbReference type="CDD" id="cd01167">
    <property type="entry name" value="bac_FRK"/>
    <property type="match status" value="1"/>
</dbReference>
<evidence type="ECO:0000256" key="5">
    <source>
        <dbReference type="ARBA" id="ARBA00022840"/>
    </source>
</evidence>
<dbReference type="EMBL" id="RRAZ01000005">
    <property type="protein sequence ID" value="RRH76887.1"/>
    <property type="molecule type" value="Genomic_DNA"/>
</dbReference>
<comment type="caution">
    <text evidence="7">The sequence shown here is derived from an EMBL/GenBank/DDBJ whole genome shotgun (WGS) entry which is preliminary data.</text>
</comment>
<organism evidence="7 8">
    <name type="scientific">Falsigemmobacter faecalis</name>
    <dbReference type="NCBI Taxonomy" id="2488730"/>
    <lineage>
        <taxon>Bacteria</taxon>
        <taxon>Pseudomonadati</taxon>
        <taxon>Pseudomonadota</taxon>
        <taxon>Alphaproteobacteria</taxon>
        <taxon>Rhodobacterales</taxon>
        <taxon>Paracoccaceae</taxon>
        <taxon>Falsigemmobacter</taxon>
    </lineage>
</organism>
<accession>A0A3P3DRL9</accession>
<keyword evidence="4 7" id="KW-0418">Kinase</keyword>